<dbReference type="PRINTS" id="PR00922">
    <property type="entry name" value="DADACBPTASE3"/>
</dbReference>
<keyword evidence="2" id="KW-0378">Hydrolase</keyword>
<feature type="transmembrane region" description="Helical" evidence="3">
    <location>
        <begin position="21"/>
        <end position="43"/>
    </location>
</feature>
<keyword evidence="3" id="KW-0472">Membrane</keyword>
<name>A0A543APJ5_9MICC</name>
<keyword evidence="3" id="KW-0812">Transmembrane</keyword>
<organism evidence="4 5">
    <name type="scientific">Enteractinococcus coprophilus</name>
    <dbReference type="NCBI Taxonomy" id="1027633"/>
    <lineage>
        <taxon>Bacteria</taxon>
        <taxon>Bacillati</taxon>
        <taxon>Actinomycetota</taxon>
        <taxon>Actinomycetes</taxon>
        <taxon>Micrococcales</taxon>
        <taxon>Micrococcaceae</taxon>
    </lineage>
</organism>
<dbReference type="EMBL" id="VFOU01000001">
    <property type="protein sequence ID" value="TQL74479.1"/>
    <property type="molecule type" value="Genomic_DNA"/>
</dbReference>
<evidence type="ECO:0000313" key="4">
    <source>
        <dbReference type="EMBL" id="TQL74479.1"/>
    </source>
</evidence>
<dbReference type="GO" id="GO:0006508">
    <property type="term" value="P:proteolysis"/>
    <property type="evidence" value="ECO:0007669"/>
    <property type="project" value="InterPro"/>
</dbReference>
<dbReference type="PANTHER" id="PTHR30023">
    <property type="entry name" value="D-ALANYL-D-ALANINE CARBOXYPEPTIDASE"/>
    <property type="match status" value="1"/>
</dbReference>
<dbReference type="GO" id="GO:0004185">
    <property type="term" value="F:serine-type carboxypeptidase activity"/>
    <property type="evidence" value="ECO:0007669"/>
    <property type="project" value="InterPro"/>
</dbReference>
<gene>
    <name evidence="4" type="ORF">FB556_0944</name>
</gene>
<dbReference type="Pfam" id="PF02113">
    <property type="entry name" value="Peptidase_S13"/>
    <property type="match status" value="2"/>
</dbReference>
<dbReference type="InterPro" id="IPR012338">
    <property type="entry name" value="Beta-lactam/transpept-like"/>
</dbReference>
<dbReference type="SUPFAM" id="SSF56601">
    <property type="entry name" value="beta-lactamase/transpeptidase-like"/>
    <property type="match status" value="1"/>
</dbReference>
<protein>
    <submittedName>
        <fullName evidence="4">D-alanyl-D-alanine carboxypeptidase/D-alanyl-D-alanine-endopeptidase (Penicillin-binding protein 4)</fullName>
    </submittedName>
</protein>
<dbReference type="Gene3D" id="3.40.710.10">
    <property type="entry name" value="DD-peptidase/beta-lactamase superfamily"/>
    <property type="match status" value="2"/>
</dbReference>
<dbReference type="GO" id="GO:0000270">
    <property type="term" value="P:peptidoglycan metabolic process"/>
    <property type="evidence" value="ECO:0007669"/>
    <property type="project" value="TreeGrafter"/>
</dbReference>
<keyword evidence="3" id="KW-1133">Transmembrane helix</keyword>
<keyword evidence="5" id="KW-1185">Reference proteome</keyword>
<evidence type="ECO:0000256" key="2">
    <source>
        <dbReference type="ARBA" id="ARBA00022801"/>
    </source>
</evidence>
<dbReference type="RefSeq" id="WP_141865129.1">
    <property type="nucleotide sequence ID" value="NZ_BAABAN010000001.1"/>
</dbReference>
<accession>A0A543APJ5</accession>
<evidence type="ECO:0000256" key="3">
    <source>
        <dbReference type="SAM" id="Phobius"/>
    </source>
</evidence>
<evidence type="ECO:0000256" key="1">
    <source>
        <dbReference type="ARBA" id="ARBA00006096"/>
    </source>
</evidence>
<sequence>MMAAKSSGRRARTAASGRHRWLPWILGLVLGLVVGGGMTWVYAPPNADVIRVQSAEWVHHMRNLVTPGASPSSTKTSVDDPKIYAPVPLALPPENTSDHDLVADNLDQLINVNAPIPEPGQLAIALDEAVARLTLNHRMLVVDAATGRALYDTGGQDPIVPASTLKLFTAISALHHLDTHHRFTTSASYDPTQGVTLIGGGDGLLSNGASTGETVGYAGLADLANATWEAIEHDVPQGDVVDVRVDVSRYAEPFVHPSWTEGLMTSGWVSPVYPLNTWGGFVADPQLTSDAVADGAAYAGAAFAQRLTEAATQAGYDVEFSNAGRTMEPSGAEPVASVRSATLGEQLQFAMKQSNNMLFEMFGREAALAAEASPDFNGSTTTTLNTLQELGLNVEHLHFVDNSGLSPNSRATLDATVQLYEHMLTEEPYRPIFQTLTIAGYDGTMRNRMTEAPYSGVVRSKTGTLDIASSNAGSTVTADGRTLWFAINTTGADGDYAAARTEQDHLAEVLTDCGCSK</sequence>
<dbReference type="AlphaFoldDB" id="A0A543APJ5"/>
<keyword evidence="4" id="KW-0121">Carboxypeptidase</keyword>
<dbReference type="OrthoDB" id="56883at2"/>
<reference evidence="4 5" key="1">
    <citation type="submission" date="2019-06" db="EMBL/GenBank/DDBJ databases">
        <title>Sequencing the genomes of 1000 actinobacteria strains.</title>
        <authorList>
            <person name="Klenk H.-P."/>
        </authorList>
    </citation>
    <scope>NUCLEOTIDE SEQUENCE [LARGE SCALE GENOMIC DNA]</scope>
    <source>
        <strain evidence="4 5">DSM 24083</strain>
    </source>
</reference>
<comment type="caution">
    <text evidence="4">The sequence shown here is derived from an EMBL/GenBank/DDBJ whole genome shotgun (WGS) entry which is preliminary data.</text>
</comment>
<dbReference type="InterPro" id="IPR000667">
    <property type="entry name" value="Peptidase_S13"/>
</dbReference>
<dbReference type="PANTHER" id="PTHR30023:SF0">
    <property type="entry name" value="PENICILLIN-SENSITIVE CARBOXYPEPTIDASE A"/>
    <property type="match status" value="1"/>
</dbReference>
<proteinExistence type="inferred from homology"/>
<comment type="similarity">
    <text evidence="1">Belongs to the peptidase S13 family.</text>
</comment>
<keyword evidence="4" id="KW-0645">Protease</keyword>
<evidence type="ECO:0000313" key="5">
    <source>
        <dbReference type="Proteomes" id="UP000319746"/>
    </source>
</evidence>
<dbReference type="Proteomes" id="UP000319746">
    <property type="component" value="Unassembled WGS sequence"/>
</dbReference>